<dbReference type="AlphaFoldDB" id="A0A3R8S4Y4"/>
<sequence>MSTRFTRRQALATLAGTTTLAAPAFLRHARAQGGLTKITYQTGWLPQPDKGGLYQALALGYYKDAGLEVELKKGGPQLNVNQIFLAGRADFVDSDSVRVLNFVKEGLPGVAVAAFGQRPMTVLLSHKGTGHDTLASLKGQPLLVSTVGRQTYFQWLKARYGFADEQARPYTYSMAPFLADKSMSMEGFITSEPYELKRAGADPVVHVLADQGYQAYSNVMLAQPRVVAEQPDVVQRFVDATAKGWASYLHGDPTPGNDLIRASNPEMSPEKIAYAIAAMKRHNIFSSSDVDKGGVGAMSDARWKAIYDAMVAAGAMPAGLDIRKGYTLKFVNKRVGA</sequence>
<evidence type="ECO:0000259" key="1">
    <source>
        <dbReference type="Pfam" id="PF09084"/>
    </source>
</evidence>
<reference evidence="2 3" key="1">
    <citation type="submission" date="2018-12" db="EMBL/GenBank/DDBJ databases">
        <title>The whole draft genome of Aquabacterium sp. SJQ9.</title>
        <authorList>
            <person name="Sun L."/>
            <person name="Gao X."/>
            <person name="Chen W."/>
            <person name="Huang K."/>
        </authorList>
    </citation>
    <scope>NUCLEOTIDE SEQUENCE [LARGE SCALE GENOMIC DNA]</scope>
    <source>
        <strain evidence="2 3">SJQ9</strain>
    </source>
</reference>
<protein>
    <submittedName>
        <fullName evidence="2">ABC transporter substrate-binding protein</fullName>
    </submittedName>
</protein>
<dbReference type="OrthoDB" id="9180959at2"/>
<dbReference type="EMBL" id="RSED01000001">
    <property type="protein sequence ID" value="RRS06125.1"/>
    <property type="molecule type" value="Genomic_DNA"/>
</dbReference>
<dbReference type="InterPro" id="IPR027939">
    <property type="entry name" value="NMT1/THI5"/>
</dbReference>
<dbReference type="Proteomes" id="UP000269265">
    <property type="component" value="Unassembled WGS sequence"/>
</dbReference>
<dbReference type="RefSeq" id="WP_125241268.1">
    <property type="nucleotide sequence ID" value="NZ_RSED01000001.1"/>
</dbReference>
<dbReference type="PANTHER" id="PTHR31528:SF3">
    <property type="entry name" value="THIAMINE BIOSYNTHESIS PROTEIN HI_0357-RELATED"/>
    <property type="match status" value="1"/>
</dbReference>
<comment type="caution">
    <text evidence="2">The sequence shown here is derived from an EMBL/GenBank/DDBJ whole genome shotgun (WGS) entry which is preliminary data.</text>
</comment>
<dbReference type="PROSITE" id="PS51318">
    <property type="entry name" value="TAT"/>
    <property type="match status" value="1"/>
</dbReference>
<keyword evidence="3" id="KW-1185">Reference proteome</keyword>
<dbReference type="InterPro" id="IPR006311">
    <property type="entry name" value="TAT_signal"/>
</dbReference>
<dbReference type="GO" id="GO:0009228">
    <property type="term" value="P:thiamine biosynthetic process"/>
    <property type="evidence" value="ECO:0007669"/>
    <property type="project" value="InterPro"/>
</dbReference>
<evidence type="ECO:0000313" key="3">
    <source>
        <dbReference type="Proteomes" id="UP000269265"/>
    </source>
</evidence>
<dbReference type="Pfam" id="PF09084">
    <property type="entry name" value="NMT1"/>
    <property type="match status" value="1"/>
</dbReference>
<accession>A0A3R8S4Y4</accession>
<dbReference type="Gene3D" id="3.40.190.10">
    <property type="entry name" value="Periplasmic binding protein-like II"/>
    <property type="match status" value="2"/>
</dbReference>
<evidence type="ECO:0000313" key="2">
    <source>
        <dbReference type="EMBL" id="RRS06125.1"/>
    </source>
</evidence>
<organism evidence="2 3">
    <name type="scientific">Aquabacterium soli</name>
    <dbReference type="NCBI Taxonomy" id="2493092"/>
    <lineage>
        <taxon>Bacteria</taxon>
        <taxon>Pseudomonadati</taxon>
        <taxon>Pseudomonadota</taxon>
        <taxon>Betaproteobacteria</taxon>
        <taxon>Burkholderiales</taxon>
        <taxon>Aquabacterium</taxon>
    </lineage>
</organism>
<gene>
    <name evidence="2" type="ORF">EIP75_00530</name>
</gene>
<feature type="domain" description="SsuA/THI5-like" evidence="1">
    <location>
        <begin position="48"/>
        <end position="248"/>
    </location>
</feature>
<dbReference type="PANTHER" id="PTHR31528">
    <property type="entry name" value="4-AMINO-5-HYDROXYMETHYL-2-METHYLPYRIMIDINE PHOSPHATE SYNTHASE THI11-RELATED"/>
    <property type="match status" value="1"/>
</dbReference>
<name>A0A3R8S4Y4_9BURK</name>
<proteinExistence type="predicted"/>
<dbReference type="InterPro" id="IPR015168">
    <property type="entry name" value="SsuA/THI5"/>
</dbReference>
<dbReference type="SUPFAM" id="SSF53850">
    <property type="entry name" value="Periplasmic binding protein-like II"/>
    <property type="match status" value="1"/>
</dbReference>